<protein>
    <recommendedName>
        <fullName evidence="6">Oxidoreductase</fullName>
    </recommendedName>
</protein>
<accession>A0A1F6N3A6</accession>
<proteinExistence type="predicted"/>
<comment type="caution">
    <text evidence="4">The sequence shown here is derived from an EMBL/GenBank/DDBJ whole genome shotgun (WGS) entry which is preliminary data.</text>
</comment>
<keyword evidence="1" id="KW-0560">Oxidoreductase</keyword>
<evidence type="ECO:0000259" key="2">
    <source>
        <dbReference type="Pfam" id="PF01408"/>
    </source>
</evidence>
<dbReference type="SUPFAM" id="SSF55347">
    <property type="entry name" value="Glyceraldehyde-3-phosphate dehydrogenase-like, C-terminal domain"/>
    <property type="match status" value="1"/>
</dbReference>
<gene>
    <name evidence="4" type="ORF">A2983_03090</name>
</gene>
<dbReference type="Proteomes" id="UP000177040">
    <property type="component" value="Unassembled WGS sequence"/>
</dbReference>
<organism evidence="4 5">
    <name type="scientific">Candidatus Magasanikbacteria bacterium RIFCSPLOWO2_01_FULL_40_15</name>
    <dbReference type="NCBI Taxonomy" id="1798686"/>
    <lineage>
        <taxon>Bacteria</taxon>
        <taxon>Candidatus Magasanikiibacteriota</taxon>
    </lineage>
</organism>
<evidence type="ECO:0008006" key="6">
    <source>
        <dbReference type="Google" id="ProtNLM"/>
    </source>
</evidence>
<dbReference type="Gene3D" id="3.30.360.10">
    <property type="entry name" value="Dihydrodipicolinate Reductase, domain 2"/>
    <property type="match status" value="1"/>
</dbReference>
<sequence>MSGKKISLALIGVGGIGKRYAQALMHISTIKLVAIVDSDISKAEIVARQFSDCHGIADWKHLLHRRDIDAVIVATPHVLLAPISLAFLQAGKHVLSEKPGGIRSSQIEQNIQMAQKNYRQYMIGFNHRFHESFILAKKLVDQNKIGELMFIRSRYGFGGRKNFDKEWRHNRSISGGGELIDQGVHMIDMARFFLGDFNVVCGFADSLYWNTQVEDNGFVLLRNKKKQTASIHVSWSNWKPIHEFEIYGTKGYIHIIGLGRKYGGTEKVILGKRKENDPDHPLEKEFICDPDADKSLSREVEAFVRAIHGGKNMIPTGQDGFAALKIVEKIYGSQKKYGI</sequence>
<feature type="domain" description="Gfo/Idh/MocA-like oxidoreductase N-terminal" evidence="2">
    <location>
        <begin position="7"/>
        <end position="125"/>
    </location>
</feature>
<reference evidence="4 5" key="1">
    <citation type="journal article" date="2016" name="Nat. Commun.">
        <title>Thousands of microbial genomes shed light on interconnected biogeochemical processes in an aquifer system.</title>
        <authorList>
            <person name="Anantharaman K."/>
            <person name="Brown C.T."/>
            <person name="Hug L.A."/>
            <person name="Sharon I."/>
            <person name="Castelle C.J."/>
            <person name="Probst A.J."/>
            <person name="Thomas B.C."/>
            <person name="Singh A."/>
            <person name="Wilkins M.J."/>
            <person name="Karaoz U."/>
            <person name="Brodie E.L."/>
            <person name="Williams K.H."/>
            <person name="Hubbard S.S."/>
            <person name="Banfield J.F."/>
        </authorList>
    </citation>
    <scope>NUCLEOTIDE SEQUENCE [LARGE SCALE GENOMIC DNA]</scope>
</reference>
<dbReference type="EMBL" id="MFQH01000009">
    <property type="protein sequence ID" value="OGH78475.1"/>
    <property type="molecule type" value="Genomic_DNA"/>
</dbReference>
<dbReference type="PANTHER" id="PTHR43818:SF11">
    <property type="entry name" value="BCDNA.GH03377"/>
    <property type="match status" value="1"/>
</dbReference>
<dbReference type="PANTHER" id="PTHR43818">
    <property type="entry name" value="BCDNA.GH03377"/>
    <property type="match status" value="1"/>
</dbReference>
<dbReference type="InterPro" id="IPR055170">
    <property type="entry name" value="GFO_IDH_MocA-like_dom"/>
</dbReference>
<dbReference type="AlphaFoldDB" id="A0A1F6N3A6"/>
<feature type="domain" description="GFO/IDH/MocA-like oxidoreductase" evidence="3">
    <location>
        <begin position="135"/>
        <end position="253"/>
    </location>
</feature>
<dbReference type="GO" id="GO:0000166">
    <property type="term" value="F:nucleotide binding"/>
    <property type="evidence" value="ECO:0007669"/>
    <property type="project" value="InterPro"/>
</dbReference>
<name>A0A1F6N3A6_9BACT</name>
<evidence type="ECO:0000313" key="4">
    <source>
        <dbReference type="EMBL" id="OGH78475.1"/>
    </source>
</evidence>
<evidence type="ECO:0000256" key="1">
    <source>
        <dbReference type="ARBA" id="ARBA00023002"/>
    </source>
</evidence>
<dbReference type="GO" id="GO:0016491">
    <property type="term" value="F:oxidoreductase activity"/>
    <property type="evidence" value="ECO:0007669"/>
    <property type="project" value="UniProtKB-KW"/>
</dbReference>
<dbReference type="Pfam" id="PF22725">
    <property type="entry name" value="GFO_IDH_MocA_C3"/>
    <property type="match status" value="1"/>
</dbReference>
<dbReference type="InterPro" id="IPR050463">
    <property type="entry name" value="Gfo/Idh/MocA_oxidrdct_glycsds"/>
</dbReference>
<dbReference type="SUPFAM" id="SSF51735">
    <property type="entry name" value="NAD(P)-binding Rossmann-fold domains"/>
    <property type="match status" value="1"/>
</dbReference>
<dbReference type="InterPro" id="IPR000683">
    <property type="entry name" value="Gfo/Idh/MocA-like_OxRdtase_N"/>
</dbReference>
<dbReference type="Pfam" id="PF01408">
    <property type="entry name" value="GFO_IDH_MocA"/>
    <property type="match status" value="1"/>
</dbReference>
<evidence type="ECO:0000259" key="3">
    <source>
        <dbReference type="Pfam" id="PF22725"/>
    </source>
</evidence>
<evidence type="ECO:0000313" key="5">
    <source>
        <dbReference type="Proteomes" id="UP000177040"/>
    </source>
</evidence>
<dbReference type="InterPro" id="IPR036291">
    <property type="entry name" value="NAD(P)-bd_dom_sf"/>
</dbReference>
<dbReference type="Gene3D" id="3.40.50.720">
    <property type="entry name" value="NAD(P)-binding Rossmann-like Domain"/>
    <property type="match status" value="1"/>
</dbReference>